<sequence length="120" mass="14334">MSKLTLISCDYLHVLLNRCKEMHSLHRQRQCIEWDSNGLCLRCCIDDTSTRKESHLLMYICWNSSASYKDEQLYISFMLSWNRSNAREYRSCGMKMHRHAFRFGDDGRNVNCKYFIAALY</sequence>
<dbReference type="EMBL" id="CAIX01000005">
    <property type="protein sequence ID" value="CCI40080.1"/>
    <property type="molecule type" value="Genomic_DNA"/>
</dbReference>
<protein>
    <submittedName>
        <fullName evidence="1">Uncharacterized protein</fullName>
    </submittedName>
</protein>
<evidence type="ECO:0000313" key="2">
    <source>
        <dbReference type="Proteomes" id="UP000053237"/>
    </source>
</evidence>
<evidence type="ECO:0000313" key="1">
    <source>
        <dbReference type="EMBL" id="CCI40080.1"/>
    </source>
</evidence>
<dbReference type="Proteomes" id="UP000053237">
    <property type="component" value="Unassembled WGS sequence"/>
</dbReference>
<dbReference type="AlphaFoldDB" id="A0A024G182"/>
<name>A0A024G182_9STRA</name>
<accession>A0A024G182</accession>
<dbReference type="InParanoid" id="A0A024G182"/>
<reference evidence="1 2" key="1">
    <citation type="submission" date="2012-05" db="EMBL/GenBank/DDBJ databases">
        <title>Recombination and specialization in a pathogen metapopulation.</title>
        <authorList>
            <person name="Gardiner A."/>
            <person name="Kemen E."/>
            <person name="Schultz-Larsen T."/>
            <person name="MacLean D."/>
            <person name="Van Oosterhout C."/>
            <person name="Jones J.D.G."/>
        </authorList>
    </citation>
    <scope>NUCLEOTIDE SEQUENCE [LARGE SCALE GENOMIC DNA]</scope>
    <source>
        <strain evidence="1 2">Ac Nc2</strain>
    </source>
</reference>
<gene>
    <name evidence="1" type="ORF">BN9_008640</name>
</gene>
<organism evidence="1 2">
    <name type="scientific">Albugo candida</name>
    <dbReference type="NCBI Taxonomy" id="65357"/>
    <lineage>
        <taxon>Eukaryota</taxon>
        <taxon>Sar</taxon>
        <taxon>Stramenopiles</taxon>
        <taxon>Oomycota</taxon>
        <taxon>Peronosporomycetes</taxon>
        <taxon>Albuginales</taxon>
        <taxon>Albuginaceae</taxon>
        <taxon>Albugo</taxon>
    </lineage>
</organism>
<proteinExistence type="predicted"/>
<keyword evidence="2" id="KW-1185">Reference proteome</keyword>
<comment type="caution">
    <text evidence="1">The sequence shown here is derived from an EMBL/GenBank/DDBJ whole genome shotgun (WGS) entry which is preliminary data.</text>
</comment>